<sequence>MPITTVDPRTALLVIDLQEGVAGAKTIHPVRDIAARAGELADAFRRHGQPVVLVAVTGSAPGRTDNGDASARAFPDGFADLLPELGWHHSDHTLAKNRWGAFHDTGLYEHLTALGVTQVVLAGLATSKGVESTARAAYDHGFHVTLATDAMTDFTESAHQHSLSSVFPDLGETGTVTEIITALTKS</sequence>
<accession>A0ABQ6I565</accession>
<dbReference type="GO" id="GO:0016787">
    <property type="term" value="F:hydrolase activity"/>
    <property type="evidence" value="ECO:0007669"/>
    <property type="project" value="UniProtKB-KW"/>
</dbReference>
<dbReference type="PANTHER" id="PTHR43540:SF7">
    <property type="entry name" value="ISOCHORISMATASE FAMILY PROTEIN YECD"/>
    <property type="match status" value="1"/>
</dbReference>
<dbReference type="Gene3D" id="3.40.50.850">
    <property type="entry name" value="Isochorismatase-like"/>
    <property type="match status" value="1"/>
</dbReference>
<proteinExistence type="predicted"/>
<dbReference type="SUPFAM" id="SSF52499">
    <property type="entry name" value="Isochorismatase-like hydrolases"/>
    <property type="match status" value="1"/>
</dbReference>
<dbReference type="Pfam" id="PF00857">
    <property type="entry name" value="Isochorismatase"/>
    <property type="match status" value="1"/>
</dbReference>
<evidence type="ECO:0000256" key="1">
    <source>
        <dbReference type="ARBA" id="ARBA00022801"/>
    </source>
</evidence>
<protein>
    <submittedName>
        <fullName evidence="3">Hydrolase</fullName>
    </submittedName>
</protein>
<dbReference type="InterPro" id="IPR036380">
    <property type="entry name" value="Isochorismatase-like_sf"/>
</dbReference>
<dbReference type="InterPro" id="IPR050272">
    <property type="entry name" value="Isochorismatase-like_hydrls"/>
</dbReference>
<feature type="domain" description="Isochorismatase-like" evidence="2">
    <location>
        <begin position="10"/>
        <end position="176"/>
    </location>
</feature>
<reference evidence="4" key="1">
    <citation type="journal article" date="2019" name="Int. J. Syst. Evol. Microbiol.">
        <title>The Global Catalogue of Microorganisms (GCM) 10K type strain sequencing project: providing services to taxonomists for standard genome sequencing and annotation.</title>
        <authorList>
            <consortium name="The Broad Institute Genomics Platform"/>
            <consortium name="The Broad Institute Genome Sequencing Center for Infectious Disease"/>
            <person name="Wu L."/>
            <person name="Ma J."/>
        </authorList>
    </citation>
    <scope>NUCLEOTIDE SEQUENCE [LARGE SCALE GENOMIC DNA]</scope>
    <source>
        <strain evidence="4">NBRC 106348</strain>
    </source>
</reference>
<dbReference type="RefSeq" id="WP_284293621.1">
    <property type="nucleotide sequence ID" value="NZ_BSUK01000001.1"/>
</dbReference>
<evidence type="ECO:0000259" key="2">
    <source>
        <dbReference type="Pfam" id="PF00857"/>
    </source>
</evidence>
<dbReference type="PANTHER" id="PTHR43540">
    <property type="entry name" value="PEROXYUREIDOACRYLATE/UREIDOACRYLATE AMIDOHYDROLASE-RELATED"/>
    <property type="match status" value="1"/>
</dbReference>
<keyword evidence="1 3" id="KW-0378">Hydrolase</keyword>
<comment type="caution">
    <text evidence="3">The sequence shown here is derived from an EMBL/GenBank/DDBJ whole genome shotgun (WGS) entry which is preliminary data.</text>
</comment>
<name>A0ABQ6I565_9MICO</name>
<gene>
    <name evidence="3" type="ORF">GCM10025864_26890</name>
</gene>
<keyword evidence="4" id="KW-1185">Reference proteome</keyword>
<evidence type="ECO:0000313" key="3">
    <source>
        <dbReference type="EMBL" id="GMA24930.1"/>
    </source>
</evidence>
<dbReference type="EMBL" id="BSUK01000001">
    <property type="protein sequence ID" value="GMA24930.1"/>
    <property type="molecule type" value="Genomic_DNA"/>
</dbReference>
<evidence type="ECO:0000313" key="4">
    <source>
        <dbReference type="Proteomes" id="UP001157091"/>
    </source>
</evidence>
<dbReference type="Proteomes" id="UP001157091">
    <property type="component" value="Unassembled WGS sequence"/>
</dbReference>
<organism evidence="3 4">
    <name type="scientific">Luteimicrobium album</name>
    <dbReference type="NCBI Taxonomy" id="1054550"/>
    <lineage>
        <taxon>Bacteria</taxon>
        <taxon>Bacillati</taxon>
        <taxon>Actinomycetota</taxon>
        <taxon>Actinomycetes</taxon>
        <taxon>Micrococcales</taxon>
        <taxon>Luteimicrobium</taxon>
    </lineage>
</organism>
<dbReference type="CDD" id="cd00431">
    <property type="entry name" value="cysteine_hydrolases"/>
    <property type="match status" value="1"/>
</dbReference>
<dbReference type="InterPro" id="IPR000868">
    <property type="entry name" value="Isochorismatase-like_dom"/>
</dbReference>